<feature type="compositionally biased region" description="Basic and acidic residues" evidence="1">
    <location>
        <begin position="164"/>
        <end position="175"/>
    </location>
</feature>
<dbReference type="AlphaFoldDB" id="A0A9P9WCS1"/>
<keyword evidence="3" id="KW-1185">Reference proteome</keyword>
<comment type="caution">
    <text evidence="2">The sequence shown here is derived from an EMBL/GenBank/DDBJ whole genome shotgun (WGS) entry which is preliminary data.</text>
</comment>
<name>A0A9P9WCS1_9PEZI</name>
<dbReference type="Proteomes" id="UP000829685">
    <property type="component" value="Unassembled WGS sequence"/>
</dbReference>
<reference evidence="2" key="1">
    <citation type="submission" date="2021-03" db="EMBL/GenBank/DDBJ databases">
        <title>Revisited historic fungal species revealed as producer of novel bioactive compounds through whole genome sequencing and comparative genomics.</title>
        <authorList>
            <person name="Vignolle G.A."/>
            <person name="Hochenegger N."/>
            <person name="Mach R.L."/>
            <person name="Mach-Aigner A.R."/>
            <person name="Javad Rahimi M."/>
            <person name="Salim K.A."/>
            <person name="Chan C.M."/>
            <person name="Lim L.B.L."/>
            <person name="Cai F."/>
            <person name="Druzhinina I.S."/>
            <person name="U'Ren J.M."/>
            <person name="Derntl C."/>
        </authorList>
    </citation>
    <scope>NUCLEOTIDE SEQUENCE</scope>
    <source>
        <strain evidence="2">TUCIM 5799</strain>
    </source>
</reference>
<feature type="region of interest" description="Disordered" evidence="1">
    <location>
        <begin position="164"/>
        <end position="188"/>
    </location>
</feature>
<protein>
    <submittedName>
        <fullName evidence="2">Uncharacterized protein</fullName>
    </submittedName>
</protein>
<feature type="region of interest" description="Disordered" evidence="1">
    <location>
        <begin position="42"/>
        <end position="130"/>
    </location>
</feature>
<proteinExistence type="predicted"/>
<evidence type="ECO:0000313" key="2">
    <source>
        <dbReference type="EMBL" id="KAI1856841.1"/>
    </source>
</evidence>
<organism evidence="2 3">
    <name type="scientific">Neoarthrinium moseri</name>
    <dbReference type="NCBI Taxonomy" id="1658444"/>
    <lineage>
        <taxon>Eukaryota</taxon>
        <taxon>Fungi</taxon>
        <taxon>Dikarya</taxon>
        <taxon>Ascomycota</taxon>
        <taxon>Pezizomycotina</taxon>
        <taxon>Sordariomycetes</taxon>
        <taxon>Xylariomycetidae</taxon>
        <taxon>Amphisphaeriales</taxon>
        <taxon>Apiosporaceae</taxon>
        <taxon>Neoarthrinium</taxon>
    </lineage>
</organism>
<dbReference type="EMBL" id="JAFIMR010000042">
    <property type="protein sequence ID" value="KAI1856841.1"/>
    <property type="molecule type" value="Genomic_DNA"/>
</dbReference>
<evidence type="ECO:0000256" key="1">
    <source>
        <dbReference type="SAM" id="MobiDB-lite"/>
    </source>
</evidence>
<evidence type="ECO:0000313" key="3">
    <source>
        <dbReference type="Proteomes" id="UP000829685"/>
    </source>
</evidence>
<accession>A0A9P9WCS1</accession>
<gene>
    <name evidence="2" type="ORF">JX265_011482</name>
</gene>
<sequence length="188" mass="20310">MVFLVFGRRRWSTAVPRRAYGAYGVRSPSTFLESAQLAWDGDHGGPMGPRLGLSFPRDPRGPRGPRGTMTKTIVPSANLPVCPNPPALAPPSDRRPPSDAESQSRLIKPAPGLKRTRPLMLNPSSKMQPSMPSSVLMLLGCIAIDSEAPLPVCAGYGETVPQEREGFSGPARKDQLQTPHLAESLIRH</sequence>